<keyword evidence="5" id="KW-0445">Lipid transport</keyword>
<evidence type="ECO:0000256" key="14">
    <source>
        <dbReference type="ARBA" id="ARBA00048915"/>
    </source>
</evidence>
<evidence type="ECO:0000256" key="6">
    <source>
        <dbReference type="ARBA" id="ARBA00023136"/>
    </source>
</evidence>
<feature type="transmembrane region" description="Helical" evidence="16">
    <location>
        <begin position="389"/>
        <end position="414"/>
    </location>
</feature>
<gene>
    <name evidence="18" type="primary">spns1</name>
</gene>
<evidence type="ECO:0000256" key="11">
    <source>
        <dbReference type="ARBA" id="ARBA00039482"/>
    </source>
</evidence>
<reference evidence="18" key="2">
    <citation type="submission" date="2025-09" db="UniProtKB">
        <authorList>
            <consortium name="Ensembl"/>
        </authorList>
    </citation>
    <scope>IDENTIFICATION</scope>
</reference>
<comment type="catalytic activity">
    <reaction evidence="10">
        <text>a 1-acyl-sn-glycero-3-phosphoethanolamine(out) + H(+)(out) = a 1-acyl-sn-glycero-3-phosphoethanolamine(in) + H(+)(in)</text>
        <dbReference type="Rhea" id="RHEA:74439"/>
        <dbReference type="ChEBI" id="CHEBI:15378"/>
        <dbReference type="ChEBI" id="CHEBI:64381"/>
    </reaction>
</comment>
<evidence type="ECO:0000256" key="3">
    <source>
        <dbReference type="ARBA" id="ARBA00022692"/>
    </source>
</evidence>
<accession>A0A8C5CAY4</accession>
<evidence type="ECO:0000259" key="17">
    <source>
        <dbReference type="PROSITE" id="PS50850"/>
    </source>
</evidence>
<dbReference type="PANTHER" id="PTHR23505:SF13">
    <property type="entry name" value="PROTEIN SPINSTER HOMOLOG 1"/>
    <property type="match status" value="1"/>
</dbReference>
<evidence type="ECO:0000256" key="8">
    <source>
        <dbReference type="ARBA" id="ARBA00024338"/>
    </source>
</evidence>
<keyword evidence="19" id="KW-1185">Reference proteome</keyword>
<feature type="transmembrane region" description="Helical" evidence="16">
    <location>
        <begin position="314"/>
        <end position="342"/>
    </location>
</feature>
<keyword evidence="2" id="KW-0813">Transport</keyword>
<dbReference type="InterPro" id="IPR011701">
    <property type="entry name" value="MFS"/>
</dbReference>
<dbReference type="GeneTree" id="ENSGT00390000005976"/>
<dbReference type="AlphaFoldDB" id="A0A8C5CAY4"/>
<evidence type="ECO:0000256" key="5">
    <source>
        <dbReference type="ARBA" id="ARBA00023055"/>
    </source>
</evidence>
<dbReference type="Ensembl" id="ENSGMOT00000051344.1">
    <property type="protein sequence ID" value="ENSGMOP00000059353.1"/>
    <property type="gene ID" value="ENSGMOG00000000310.2"/>
</dbReference>
<protein>
    <recommendedName>
        <fullName evidence="11">Protein spinster homolog 1</fullName>
    </recommendedName>
    <alternativeName>
        <fullName evidence="12">Spns1</fullName>
    </alternativeName>
</protein>
<reference evidence="18" key="1">
    <citation type="submission" date="2025-08" db="UniProtKB">
        <authorList>
            <consortium name="Ensembl"/>
        </authorList>
    </citation>
    <scope>IDENTIFICATION</scope>
</reference>
<dbReference type="GO" id="GO:0006869">
    <property type="term" value="P:lipid transport"/>
    <property type="evidence" value="ECO:0007669"/>
    <property type="project" value="UniProtKB-KW"/>
</dbReference>
<dbReference type="PROSITE" id="PS50850">
    <property type="entry name" value="MFS"/>
    <property type="match status" value="1"/>
</dbReference>
<feature type="transmembrane region" description="Helical" evidence="16">
    <location>
        <begin position="110"/>
        <end position="129"/>
    </location>
</feature>
<evidence type="ECO:0000256" key="12">
    <source>
        <dbReference type="ARBA" id="ARBA00041462"/>
    </source>
</evidence>
<sequence>MSLSDPVGDTTHFLSDDSEGEEPGVRPGQEEESPSGVSVNRARLTVAVLFYINLLNYMDRFTVAGVLPDIENYFGISDGNSGLLQTVFVCSYMLLAPCFGYLGDRYNRKWIMLVGISFWSLVTLASSYTPKNSFWALLLTRGLVGVGEASYSTIAPTIIADLYVKEKRTVMLSVFYFAIPVGSGLGYIVGSSVDKLAGDWHWALRVTPGLGLLAVLMLLFVVKEPKRGGVEARPEHQLQRTSWLADMKSLSRNLYFGIVTCVTGVLGVTSGMLVSRSLRKRTQRADPLVCAAGLLLSAPFLFLAIVFAQSSTVATYVFIFLGETFLSMNWAIVADILLYVVVPTRRSTAAAFQIVLSHCLGDAGSPYLIGVVSDSLRKRDSYLWQFRSLQVSLMLCSFVAVVGGGFFLATALFIEGDRNRADNYSPSGEEGYYDEPIVVPRSGRSTKVPVSSVLI</sequence>
<dbReference type="SUPFAM" id="SSF103473">
    <property type="entry name" value="MFS general substrate transporter"/>
    <property type="match status" value="1"/>
</dbReference>
<evidence type="ECO:0000256" key="9">
    <source>
        <dbReference type="ARBA" id="ARBA00035932"/>
    </source>
</evidence>
<comment type="similarity">
    <text evidence="8">Belongs to the major facilitator superfamily. Spinster (TC 2.A.1.49) family.</text>
</comment>
<dbReference type="GO" id="GO:0022857">
    <property type="term" value="F:transmembrane transporter activity"/>
    <property type="evidence" value="ECO:0007669"/>
    <property type="project" value="InterPro"/>
</dbReference>
<evidence type="ECO:0000313" key="19">
    <source>
        <dbReference type="Proteomes" id="UP000694546"/>
    </source>
</evidence>
<feature type="transmembrane region" description="Helical" evidence="16">
    <location>
        <begin position="83"/>
        <end position="103"/>
    </location>
</feature>
<keyword evidence="4 16" id="KW-1133">Transmembrane helix</keyword>
<comment type="subcellular location">
    <subcellularLocation>
        <location evidence="1">Lysosome membrane</location>
        <topology evidence="1">Multi-pass membrane protein</topology>
    </subcellularLocation>
</comment>
<dbReference type="GO" id="GO:0005765">
    <property type="term" value="C:lysosomal membrane"/>
    <property type="evidence" value="ECO:0007669"/>
    <property type="project" value="UniProtKB-SubCell"/>
</dbReference>
<keyword evidence="7" id="KW-0458">Lysosome</keyword>
<evidence type="ECO:0000256" key="13">
    <source>
        <dbReference type="ARBA" id="ARBA00047765"/>
    </source>
</evidence>
<proteinExistence type="inferred from homology"/>
<dbReference type="InterPro" id="IPR020846">
    <property type="entry name" value="MFS_dom"/>
</dbReference>
<feature type="transmembrane region" description="Helical" evidence="16">
    <location>
        <begin position="287"/>
        <end position="308"/>
    </location>
</feature>
<evidence type="ECO:0000256" key="2">
    <source>
        <dbReference type="ARBA" id="ARBA00022448"/>
    </source>
</evidence>
<evidence type="ECO:0000256" key="16">
    <source>
        <dbReference type="SAM" id="Phobius"/>
    </source>
</evidence>
<dbReference type="PANTHER" id="PTHR23505">
    <property type="entry name" value="SPINSTER"/>
    <property type="match status" value="1"/>
</dbReference>
<feature type="domain" description="Major facilitator superfamily (MFS) profile" evidence="17">
    <location>
        <begin position="45"/>
        <end position="455"/>
    </location>
</feature>
<evidence type="ECO:0000256" key="10">
    <source>
        <dbReference type="ARBA" id="ARBA00036238"/>
    </source>
</evidence>
<evidence type="ECO:0000256" key="4">
    <source>
        <dbReference type="ARBA" id="ARBA00022989"/>
    </source>
</evidence>
<organism evidence="18 19">
    <name type="scientific">Gadus morhua</name>
    <name type="common">Atlantic cod</name>
    <dbReference type="NCBI Taxonomy" id="8049"/>
    <lineage>
        <taxon>Eukaryota</taxon>
        <taxon>Metazoa</taxon>
        <taxon>Chordata</taxon>
        <taxon>Craniata</taxon>
        <taxon>Vertebrata</taxon>
        <taxon>Euteleostomi</taxon>
        <taxon>Actinopterygii</taxon>
        <taxon>Neopterygii</taxon>
        <taxon>Teleostei</taxon>
        <taxon>Neoteleostei</taxon>
        <taxon>Acanthomorphata</taxon>
        <taxon>Zeiogadaria</taxon>
        <taxon>Gadariae</taxon>
        <taxon>Gadiformes</taxon>
        <taxon>Gadoidei</taxon>
        <taxon>Gadidae</taxon>
        <taxon>Gadus</taxon>
    </lineage>
</organism>
<dbReference type="Pfam" id="PF07690">
    <property type="entry name" value="MFS_1"/>
    <property type="match status" value="1"/>
</dbReference>
<feature type="transmembrane region" description="Helical" evidence="16">
    <location>
        <begin position="254"/>
        <end position="275"/>
    </location>
</feature>
<evidence type="ECO:0000256" key="15">
    <source>
        <dbReference type="SAM" id="MobiDB-lite"/>
    </source>
</evidence>
<comment type="catalytic activity">
    <reaction evidence="13">
        <text>a 1-O-(1Z-alkenyl)-sn-glycero-3-phosphocholine(out) + H(+)(out) = a 1-O-(1Z-alkenyl)-sn-glycero-3-phosphocholine(in) + H(+)(in)</text>
        <dbReference type="Rhea" id="RHEA:74447"/>
        <dbReference type="ChEBI" id="CHEBI:15378"/>
        <dbReference type="ChEBI" id="CHEBI:77287"/>
    </reaction>
</comment>
<dbReference type="Proteomes" id="UP000694546">
    <property type="component" value="Chromosome 2"/>
</dbReference>
<dbReference type="InterPro" id="IPR036259">
    <property type="entry name" value="MFS_trans_sf"/>
</dbReference>
<feature type="transmembrane region" description="Helical" evidence="16">
    <location>
        <begin position="170"/>
        <end position="190"/>
    </location>
</feature>
<dbReference type="Gene3D" id="1.20.1250.20">
    <property type="entry name" value="MFS general substrate transporter like domains"/>
    <property type="match status" value="1"/>
</dbReference>
<dbReference type="CDD" id="cd17328">
    <property type="entry name" value="MFS_spinster_like"/>
    <property type="match status" value="1"/>
</dbReference>
<feature type="region of interest" description="Disordered" evidence="15">
    <location>
        <begin position="1"/>
        <end position="37"/>
    </location>
</feature>
<feature type="transmembrane region" description="Helical" evidence="16">
    <location>
        <begin position="202"/>
        <end position="222"/>
    </location>
</feature>
<evidence type="ECO:0000313" key="18">
    <source>
        <dbReference type="Ensembl" id="ENSGMOP00000059353.1"/>
    </source>
</evidence>
<name>A0A8C5CAY4_GADMO</name>
<comment type="catalytic activity">
    <reaction evidence="14">
        <text>a 1-O-(1Z-alkenyl)-sn-glycero-3-phosphoethanolamine(out) + H(+)(out) = a 1-O-(1Z-alkenyl)-sn-glycero-3-phosphoethanolamine(in) + H(+)(in)</text>
        <dbReference type="Rhea" id="RHEA:74455"/>
        <dbReference type="ChEBI" id="CHEBI:15378"/>
        <dbReference type="ChEBI" id="CHEBI:77288"/>
    </reaction>
</comment>
<dbReference type="InterPro" id="IPR044770">
    <property type="entry name" value="MFS_spinster-like"/>
</dbReference>
<comment type="catalytic activity">
    <reaction evidence="9">
        <text>a 1-acyl-sn-glycero-3-phosphocholine(out) + H(+)(out) = a 1-acyl-sn-glycero-3-phosphocholine(in) + H(+)(in)</text>
        <dbReference type="Rhea" id="RHEA:74435"/>
        <dbReference type="ChEBI" id="CHEBI:15378"/>
        <dbReference type="ChEBI" id="CHEBI:58168"/>
    </reaction>
</comment>
<evidence type="ECO:0000256" key="7">
    <source>
        <dbReference type="ARBA" id="ARBA00023228"/>
    </source>
</evidence>
<feature type="transmembrane region" description="Helical" evidence="16">
    <location>
        <begin position="349"/>
        <end position="369"/>
    </location>
</feature>
<keyword evidence="6 16" id="KW-0472">Membrane</keyword>
<evidence type="ECO:0000256" key="1">
    <source>
        <dbReference type="ARBA" id="ARBA00004155"/>
    </source>
</evidence>
<keyword evidence="3 16" id="KW-0812">Transmembrane</keyword>